<evidence type="ECO:0008006" key="3">
    <source>
        <dbReference type="Google" id="ProtNLM"/>
    </source>
</evidence>
<comment type="caution">
    <text evidence="1">The sequence shown here is derived from an EMBL/GenBank/DDBJ whole genome shotgun (WGS) entry which is preliminary data.</text>
</comment>
<gene>
    <name evidence="1" type="ORF">ACFSUL_10770</name>
</gene>
<protein>
    <recommendedName>
        <fullName evidence="3">TGS domain-containing protein</fullName>
    </recommendedName>
</protein>
<dbReference type="Proteomes" id="UP001597506">
    <property type="component" value="Unassembled WGS sequence"/>
</dbReference>
<accession>A0ABW5RT20</accession>
<sequence length="60" mass="6465">MTKIQISLHDGSTINAELSAYNAAELANKMNDPKLLMIVVGDAIINKNIVRLVTPVTTQA</sequence>
<keyword evidence="2" id="KW-1185">Reference proteome</keyword>
<organism evidence="1 2">
    <name type="scientific">Bacillus seohaeanensis</name>
    <dbReference type="NCBI Taxonomy" id="284580"/>
    <lineage>
        <taxon>Bacteria</taxon>
        <taxon>Bacillati</taxon>
        <taxon>Bacillota</taxon>
        <taxon>Bacilli</taxon>
        <taxon>Bacillales</taxon>
        <taxon>Bacillaceae</taxon>
        <taxon>Bacillus</taxon>
    </lineage>
</organism>
<dbReference type="RefSeq" id="WP_377935253.1">
    <property type="nucleotide sequence ID" value="NZ_JBHUMF010000026.1"/>
</dbReference>
<evidence type="ECO:0000313" key="2">
    <source>
        <dbReference type="Proteomes" id="UP001597506"/>
    </source>
</evidence>
<reference evidence="2" key="1">
    <citation type="journal article" date="2019" name="Int. J. Syst. Evol. Microbiol.">
        <title>The Global Catalogue of Microorganisms (GCM) 10K type strain sequencing project: providing services to taxonomists for standard genome sequencing and annotation.</title>
        <authorList>
            <consortium name="The Broad Institute Genomics Platform"/>
            <consortium name="The Broad Institute Genome Sequencing Center for Infectious Disease"/>
            <person name="Wu L."/>
            <person name="Ma J."/>
        </authorList>
    </citation>
    <scope>NUCLEOTIDE SEQUENCE [LARGE SCALE GENOMIC DNA]</scope>
    <source>
        <strain evidence="2">KCTC 3913</strain>
    </source>
</reference>
<evidence type="ECO:0000313" key="1">
    <source>
        <dbReference type="EMBL" id="MFD2681226.1"/>
    </source>
</evidence>
<dbReference type="EMBL" id="JBHUMF010000026">
    <property type="protein sequence ID" value="MFD2681226.1"/>
    <property type="molecule type" value="Genomic_DNA"/>
</dbReference>
<name>A0ABW5RT20_9BACI</name>
<proteinExistence type="predicted"/>